<dbReference type="AlphaFoldDB" id="A0A0C2HV84"/>
<gene>
    <name evidence="1" type="ORF">GFER_11065</name>
</gene>
<organism evidence="1 2">
    <name type="scientific">Geoalkalibacter ferrihydriticus DSM 17813</name>
    <dbReference type="NCBI Taxonomy" id="1121915"/>
    <lineage>
        <taxon>Bacteria</taxon>
        <taxon>Pseudomonadati</taxon>
        <taxon>Thermodesulfobacteriota</taxon>
        <taxon>Desulfuromonadia</taxon>
        <taxon>Desulfuromonadales</taxon>
        <taxon>Geoalkalibacteraceae</taxon>
        <taxon>Geoalkalibacter</taxon>
    </lineage>
</organism>
<sequence>MRRLFWLLALTGYLLLPACGSDNKDIDAELNIDRSGFTAHFDLTEGILPFPTNLLFTNSVDVTLCGSDNRHA</sequence>
<accession>A0A0C2HV84</accession>
<dbReference type="Proteomes" id="UP000035068">
    <property type="component" value="Unassembled WGS sequence"/>
</dbReference>
<evidence type="ECO:0000313" key="2">
    <source>
        <dbReference type="Proteomes" id="UP000035068"/>
    </source>
</evidence>
<dbReference type="EMBL" id="JWJD01000003">
    <property type="protein sequence ID" value="KIH76682.1"/>
    <property type="molecule type" value="Genomic_DNA"/>
</dbReference>
<keyword evidence="2" id="KW-1185">Reference proteome</keyword>
<protein>
    <submittedName>
        <fullName evidence="1">Uncharacterized protein</fullName>
    </submittedName>
</protein>
<proteinExistence type="predicted"/>
<comment type="caution">
    <text evidence="1">The sequence shown here is derived from an EMBL/GenBank/DDBJ whole genome shotgun (WGS) entry which is preliminary data.</text>
</comment>
<dbReference type="RefSeq" id="WP_040099437.1">
    <property type="nucleotide sequence ID" value="NZ_JWJD01000003.1"/>
</dbReference>
<evidence type="ECO:0000313" key="1">
    <source>
        <dbReference type="EMBL" id="KIH76682.1"/>
    </source>
</evidence>
<name>A0A0C2HV84_9BACT</name>
<reference evidence="1 2" key="1">
    <citation type="submission" date="2014-12" db="EMBL/GenBank/DDBJ databases">
        <title>Genomes of Geoalkalibacter ferrihydriticus and Geoalkalibacter subterraneus, two haloalkaliphilic metal-reducing members of the Geobacteraceae.</title>
        <authorList>
            <person name="Badalamenti J.P."/>
            <person name="Torres C.I."/>
            <person name="Krajmalnik-Brown R."/>
            <person name="Bond D.R."/>
        </authorList>
    </citation>
    <scope>NUCLEOTIDE SEQUENCE [LARGE SCALE GENOMIC DNA]</scope>
    <source>
        <strain evidence="1 2">DSM 17813</strain>
    </source>
</reference>